<evidence type="ECO:0000256" key="5">
    <source>
        <dbReference type="ARBA" id="ARBA00023136"/>
    </source>
</evidence>
<comment type="subcellular location">
    <subcellularLocation>
        <location evidence="1">Cell membrane</location>
        <topology evidence="1">Multi-pass membrane protein</topology>
    </subcellularLocation>
</comment>
<feature type="transmembrane region" description="Helical" evidence="6">
    <location>
        <begin position="185"/>
        <end position="203"/>
    </location>
</feature>
<dbReference type="PANTHER" id="PTHR42770:SF7">
    <property type="entry name" value="MEMBRANE PROTEIN"/>
    <property type="match status" value="1"/>
</dbReference>
<feature type="transmembrane region" description="Helical" evidence="6">
    <location>
        <begin position="406"/>
        <end position="424"/>
    </location>
</feature>
<dbReference type="PANTHER" id="PTHR42770">
    <property type="entry name" value="AMINO ACID TRANSPORTER-RELATED"/>
    <property type="match status" value="1"/>
</dbReference>
<dbReference type="Proteomes" id="UP000441925">
    <property type="component" value="Unassembled WGS sequence"/>
</dbReference>
<dbReference type="Gene3D" id="1.20.1740.10">
    <property type="entry name" value="Amino acid/polyamine transporter I"/>
    <property type="match status" value="1"/>
</dbReference>
<reference evidence="7 8" key="1">
    <citation type="submission" date="2019-08" db="EMBL/GenBank/DDBJ databases">
        <title>In-depth cultivation of the pig gut microbiome towards novel bacterial diversity and tailored functional studies.</title>
        <authorList>
            <person name="Wylensek D."/>
            <person name="Hitch T.C.A."/>
            <person name="Clavel T."/>
        </authorList>
    </citation>
    <scope>NUCLEOTIDE SEQUENCE [LARGE SCALE GENOMIC DNA]</scope>
    <source>
        <strain evidence="7 8">WCA-380-WT-2B</strain>
    </source>
</reference>
<dbReference type="AlphaFoldDB" id="A0A6N7VSP7"/>
<feature type="transmembrane region" description="Helical" evidence="6">
    <location>
        <begin position="382"/>
        <end position="400"/>
    </location>
</feature>
<feature type="transmembrane region" description="Helical" evidence="6">
    <location>
        <begin position="111"/>
        <end position="133"/>
    </location>
</feature>
<feature type="transmembrane region" description="Helical" evidence="6">
    <location>
        <begin position="342"/>
        <end position="361"/>
    </location>
</feature>
<dbReference type="PIRSF" id="PIRSF006060">
    <property type="entry name" value="AA_transporter"/>
    <property type="match status" value="1"/>
</dbReference>
<evidence type="ECO:0000256" key="4">
    <source>
        <dbReference type="ARBA" id="ARBA00022989"/>
    </source>
</evidence>
<feature type="transmembrane region" description="Helical" evidence="6">
    <location>
        <begin position="317"/>
        <end position="336"/>
    </location>
</feature>
<evidence type="ECO:0000313" key="8">
    <source>
        <dbReference type="Proteomes" id="UP000441925"/>
    </source>
</evidence>
<protein>
    <submittedName>
        <fullName evidence="7">Amino acid permease</fullName>
    </submittedName>
</protein>
<feature type="transmembrane region" description="Helical" evidence="6">
    <location>
        <begin position="145"/>
        <end position="165"/>
    </location>
</feature>
<keyword evidence="2" id="KW-1003">Cell membrane</keyword>
<dbReference type="EMBL" id="VULQ01000005">
    <property type="protein sequence ID" value="MSS77872.1"/>
    <property type="molecule type" value="Genomic_DNA"/>
</dbReference>
<dbReference type="InterPro" id="IPR002293">
    <property type="entry name" value="AA/rel_permease1"/>
</dbReference>
<dbReference type="GO" id="GO:0005886">
    <property type="term" value="C:plasma membrane"/>
    <property type="evidence" value="ECO:0007669"/>
    <property type="project" value="UniProtKB-SubCell"/>
</dbReference>
<keyword evidence="8" id="KW-1185">Reference proteome</keyword>
<dbReference type="RefSeq" id="WP_154540449.1">
    <property type="nucleotide sequence ID" value="NZ_VULQ01000005.1"/>
</dbReference>
<keyword evidence="3 6" id="KW-0812">Transmembrane</keyword>
<dbReference type="GO" id="GO:0022857">
    <property type="term" value="F:transmembrane transporter activity"/>
    <property type="evidence" value="ECO:0007669"/>
    <property type="project" value="InterPro"/>
</dbReference>
<proteinExistence type="predicted"/>
<evidence type="ECO:0000256" key="3">
    <source>
        <dbReference type="ARBA" id="ARBA00022692"/>
    </source>
</evidence>
<feature type="transmembrane region" description="Helical" evidence="6">
    <location>
        <begin position="215"/>
        <end position="244"/>
    </location>
</feature>
<organism evidence="7 8">
    <name type="scientific">Anaerococcus porci</name>
    <dbReference type="NCBI Taxonomy" id="2652269"/>
    <lineage>
        <taxon>Bacteria</taxon>
        <taxon>Bacillati</taxon>
        <taxon>Bacillota</taxon>
        <taxon>Tissierellia</taxon>
        <taxon>Tissierellales</taxon>
        <taxon>Peptoniphilaceae</taxon>
        <taxon>Anaerococcus</taxon>
    </lineage>
</organism>
<evidence type="ECO:0000313" key="7">
    <source>
        <dbReference type="EMBL" id="MSS77872.1"/>
    </source>
</evidence>
<evidence type="ECO:0000256" key="1">
    <source>
        <dbReference type="ARBA" id="ARBA00004651"/>
    </source>
</evidence>
<keyword evidence="4 6" id="KW-1133">Transmembrane helix</keyword>
<feature type="transmembrane region" description="Helical" evidence="6">
    <location>
        <begin position="264"/>
        <end position="288"/>
    </location>
</feature>
<feature type="transmembrane region" description="Helical" evidence="6">
    <location>
        <begin position="84"/>
        <end position="105"/>
    </location>
</feature>
<evidence type="ECO:0000256" key="6">
    <source>
        <dbReference type="SAM" id="Phobius"/>
    </source>
</evidence>
<dbReference type="InterPro" id="IPR050367">
    <property type="entry name" value="APC_superfamily"/>
</dbReference>
<dbReference type="Pfam" id="PF13520">
    <property type="entry name" value="AA_permease_2"/>
    <property type="match status" value="1"/>
</dbReference>
<gene>
    <name evidence="7" type="ORF">FYJ26_05495</name>
</gene>
<name>A0A6N7VSP7_9FIRM</name>
<feature type="transmembrane region" description="Helical" evidence="6">
    <location>
        <begin position="12"/>
        <end position="33"/>
    </location>
</feature>
<sequence length="437" mass="47340">MKNSKISLFDLIGIGVGQIIGSGVMILTGIAIGKTGHGVPLAFIVAGIIVAITNICLATLGSAIPANGGQYTYVRDLIGKKAGFFYVALLAAGQLVLANYAIGFAEYMKELIPSINVGIVAGIMMTVVFLVNIMGVKTAVKFQNLLVIVLVISIGLFIVLGFPKITTFKPYTQMKTIMPNGFTEFVAGIFLVRFSLVGAEYINEFGEDAENPGKNIPLAMIISTVLVSIIYLCVGFVATGVLPIEEVAYKTLGNVANEIFTKPIYYFFMVGGAMFAVASSLNAVFAWAPKGLAVAVEDGWLPKILAKRNKKFNTPHFLLLIFYILGMIPIVTGGTLEIIAVLGNNIGLIFAAMPIIAVMFLPKRNKDAYEKAYFKLPRWAMTVLPIFCLFVFAGGFYSNIDFIGPFGIGVMFIYCVIVAIYAKLREPYVKIRSKDDK</sequence>
<accession>A0A6N7VSP7</accession>
<feature type="transmembrane region" description="Helical" evidence="6">
    <location>
        <begin position="39"/>
        <end position="64"/>
    </location>
</feature>
<keyword evidence="5 6" id="KW-0472">Membrane</keyword>
<evidence type="ECO:0000256" key="2">
    <source>
        <dbReference type="ARBA" id="ARBA00022475"/>
    </source>
</evidence>
<comment type="caution">
    <text evidence="7">The sequence shown here is derived from an EMBL/GenBank/DDBJ whole genome shotgun (WGS) entry which is preliminary data.</text>
</comment>